<gene>
    <name evidence="1" type="ORF">MoryE10_21700</name>
</gene>
<keyword evidence="2" id="KW-1185">Reference proteome</keyword>
<protein>
    <submittedName>
        <fullName evidence="1">Uncharacterized protein</fullName>
    </submittedName>
</protein>
<evidence type="ECO:0000313" key="2">
    <source>
        <dbReference type="Proteomes" id="UP000824988"/>
    </source>
</evidence>
<dbReference type="Proteomes" id="UP000824988">
    <property type="component" value="Chromosome"/>
</dbReference>
<dbReference type="KEGG" id="moz:MoryE10_21700"/>
<evidence type="ECO:0000313" key="1">
    <source>
        <dbReference type="EMBL" id="BBL71564.1"/>
    </source>
</evidence>
<proteinExistence type="predicted"/>
<sequence>MPGTGQGFAGLATFYMGQPVIFYDNVWVQKMGGIGSPGFRFLRAHEYAHHARGHGLMKLNSPPQMWPVLGYNEELDADCTAVRYLKQVGDMAAVQAGFQIYQLVLPPQDAGGRPGAVTRINNMNLC</sequence>
<dbReference type="EMBL" id="AP019782">
    <property type="protein sequence ID" value="BBL71564.1"/>
    <property type="molecule type" value="Genomic_DNA"/>
</dbReference>
<dbReference type="AlphaFoldDB" id="A0A8D5AK94"/>
<reference evidence="1" key="1">
    <citation type="submission" date="2019-06" db="EMBL/GenBank/DDBJ databases">
        <title>Complete genome sequence of Methylogaea oryzae strain JCM16910.</title>
        <authorList>
            <person name="Asakawa S."/>
        </authorList>
    </citation>
    <scope>NUCLEOTIDE SEQUENCE</scope>
    <source>
        <strain evidence="1">E10</strain>
    </source>
</reference>
<name>A0A8D5AK94_9GAMM</name>
<dbReference type="RefSeq" id="WP_054773537.1">
    <property type="nucleotide sequence ID" value="NZ_AP019782.1"/>
</dbReference>
<accession>A0A8D5AK94</accession>
<organism evidence="1 2">
    <name type="scientific">Methylogaea oryzae</name>
    <dbReference type="NCBI Taxonomy" id="1295382"/>
    <lineage>
        <taxon>Bacteria</taxon>
        <taxon>Pseudomonadati</taxon>
        <taxon>Pseudomonadota</taxon>
        <taxon>Gammaproteobacteria</taxon>
        <taxon>Methylococcales</taxon>
        <taxon>Methylococcaceae</taxon>
        <taxon>Methylogaea</taxon>
    </lineage>
</organism>